<dbReference type="Proteomes" id="UP001497472">
    <property type="component" value="Unassembled WGS sequence"/>
</dbReference>
<reference evidence="2 3" key="1">
    <citation type="submission" date="2023-11" db="EMBL/GenBank/DDBJ databases">
        <authorList>
            <person name="Okamura Y."/>
        </authorList>
    </citation>
    <scope>NUCLEOTIDE SEQUENCE [LARGE SCALE GENOMIC DNA]</scope>
</reference>
<proteinExistence type="predicted"/>
<gene>
    <name evidence="2" type="ORF">LNINA_LOCUS2914</name>
</gene>
<protein>
    <submittedName>
        <fullName evidence="2">Uncharacterized protein</fullName>
    </submittedName>
</protein>
<keyword evidence="1" id="KW-0732">Signal</keyword>
<accession>A0AAV1J0Q1</accession>
<feature type="chain" id="PRO_5043830370" evidence="1">
    <location>
        <begin position="17"/>
        <end position="251"/>
    </location>
</feature>
<sequence>MASLVVLFLLFEIVSSNQNFGHDSVMDRINSGIKIAKDFLGSESVAMKVADFVVRAFQANPSTQRKQPNFSETQDTAFSEPTNENYQNYGVNEINFMSPWKHLIKLFGLQTNQISAVAVNALIFIAQMITTFLSGPKRPARQRSDDLSSWILQKKSKNLQDLIATAKNESLPDRLEQLIQEPIEDTACIRLLVCKITPFVNKMQKTVFGNDVPSEDSAGAEIFYRHLPTQEEINSKNDICEARYRECNLKE</sequence>
<feature type="signal peptide" evidence="1">
    <location>
        <begin position="1"/>
        <end position="16"/>
    </location>
</feature>
<evidence type="ECO:0000256" key="1">
    <source>
        <dbReference type="SAM" id="SignalP"/>
    </source>
</evidence>
<keyword evidence="3" id="KW-1185">Reference proteome</keyword>
<evidence type="ECO:0000313" key="2">
    <source>
        <dbReference type="EMBL" id="CAK1543075.1"/>
    </source>
</evidence>
<dbReference type="AlphaFoldDB" id="A0AAV1J0Q1"/>
<name>A0AAV1J0Q1_9NEOP</name>
<evidence type="ECO:0000313" key="3">
    <source>
        <dbReference type="Proteomes" id="UP001497472"/>
    </source>
</evidence>
<comment type="caution">
    <text evidence="2">The sequence shown here is derived from an EMBL/GenBank/DDBJ whole genome shotgun (WGS) entry which is preliminary data.</text>
</comment>
<organism evidence="2 3">
    <name type="scientific">Leptosia nina</name>
    <dbReference type="NCBI Taxonomy" id="320188"/>
    <lineage>
        <taxon>Eukaryota</taxon>
        <taxon>Metazoa</taxon>
        <taxon>Ecdysozoa</taxon>
        <taxon>Arthropoda</taxon>
        <taxon>Hexapoda</taxon>
        <taxon>Insecta</taxon>
        <taxon>Pterygota</taxon>
        <taxon>Neoptera</taxon>
        <taxon>Endopterygota</taxon>
        <taxon>Lepidoptera</taxon>
        <taxon>Glossata</taxon>
        <taxon>Ditrysia</taxon>
        <taxon>Papilionoidea</taxon>
        <taxon>Pieridae</taxon>
        <taxon>Pierinae</taxon>
        <taxon>Leptosia</taxon>
    </lineage>
</organism>
<dbReference type="EMBL" id="CAVLEF010000004">
    <property type="protein sequence ID" value="CAK1543075.1"/>
    <property type="molecule type" value="Genomic_DNA"/>
</dbReference>